<name>A0ABY5WCB4_9ACTN</name>
<keyword evidence="3" id="KW-1185">Reference proteome</keyword>
<reference evidence="2" key="1">
    <citation type="submission" date="2021-04" db="EMBL/GenBank/DDBJ databases">
        <authorList>
            <person name="Hartkoorn R.C."/>
            <person name="Beaudoing E."/>
            <person name="Hot D."/>
        </authorList>
    </citation>
    <scope>NUCLEOTIDE SEQUENCE</scope>
    <source>
        <strain evidence="2">NRRL B-16292</strain>
    </source>
</reference>
<dbReference type="EMBL" id="CP073720">
    <property type="protein sequence ID" value="UWP87723.1"/>
    <property type="molecule type" value="Genomic_DNA"/>
</dbReference>
<sequence>MSQKWRRSRFCGTNACVEIAELPESFLVRDSKEQGSAVLQFSRREWGVFVTGLKAGLFDNQ</sequence>
<evidence type="ECO:0000259" key="1">
    <source>
        <dbReference type="Pfam" id="PF04149"/>
    </source>
</evidence>
<proteinExistence type="predicted"/>
<evidence type="ECO:0000313" key="3">
    <source>
        <dbReference type="Proteomes" id="UP001059617"/>
    </source>
</evidence>
<evidence type="ECO:0000313" key="2">
    <source>
        <dbReference type="EMBL" id="UWP87723.1"/>
    </source>
</evidence>
<reference evidence="2" key="2">
    <citation type="submission" date="2022-09" db="EMBL/GenBank/DDBJ databases">
        <title>Biosynthetic gene clusters of Dactylosporangioum fulvum.</title>
        <authorList>
            <person name="Caradec T."/>
        </authorList>
    </citation>
    <scope>NUCLEOTIDE SEQUENCE</scope>
    <source>
        <strain evidence="2">NRRL B-16292</strain>
    </source>
</reference>
<dbReference type="Proteomes" id="UP001059617">
    <property type="component" value="Chromosome"/>
</dbReference>
<dbReference type="Pfam" id="PF04149">
    <property type="entry name" value="DUF397"/>
    <property type="match status" value="1"/>
</dbReference>
<feature type="domain" description="DUF397" evidence="1">
    <location>
        <begin position="4"/>
        <end position="54"/>
    </location>
</feature>
<dbReference type="InterPro" id="IPR007278">
    <property type="entry name" value="DUF397"/>
</dbReference>
<organism evidence="2 3">
    <name type="scientific">Dactylosporangium fulvum</name>
    <dbReference type="NCBI Taxonomy" id="53359"/>
    <lineage>
        <taxon>Bacteria</taxon>
        <taxon>Bacillati</taxon>
        <taxon>Actinomycetota</taxon>
        <taxon>Actinomycetes</taxon>
        <taxon>Micromonosporales</taxon>
        <taxon>Micromonosporaceae</taxon>
        <taxon>Dactylosporangium</taxon>
    </lineage>
</organism>
<gene>
    <name evidence="2" type="ORF">Dfulv_45820</name>
</gene>
<protein>
    <submittedName>
        <fullName evidence="2">DUF397 domain-containing protein</fullName>
    </submittedName>
</protein>
<dbReference type="RefSeq" id="WP_259869530.1">
    <property type="nucleotide sequence ID" value="NZ_BAAAST010000213.1"/>
</dbReference>
<accession>A0ABY5WCB4</accession>